<dbReference type="EMBL" id="JAWDIP010000003">
    <property type="protein sequence ID" value="MDY0395700.1"/>
    <property type="molecule type" value="Genomic_DNA"/>
</dbReference>
<dbReference type="Proteomes" id="UP001281447">
    <property type="component" value="Unassembled WGS sequence"/>
</dbReference>
<proteinExistence type="predicted"/>
<feature type="transmembrane region" description="Helical" evidence="1">
    <location>
        <begin position="12"/>
        <end position="32"/>
    </location>
</feature>
<comment type="caution">
    <text evidence="2">The sequence shown here is derived from an EMBL/GenBank/DDBJ whole genome shotgun (WGS) entry which is preliminary data.</text>
</comment>
<organism evidence="2 3">
    <name type="scientific">Tigheibacillus halophilus</name>
    <dbReference type="NCBI Taxonomy" id="361280"/>
    <lineage>
        <taxon>Bacteria</taxon>
        <taxon>Bacillati</taxon>
        <taxon>Bacillota</taxon>
        <taxon>Bacilli</taxon>
        <taxon>Bacillales</taxon>
        <taxon>Bacillaceae</taxon>
        <taxon>Tigheibacillus</taxon>
    </lineage>
</organism>
<evidence type="ECO:0000256" key="1">
    <source>
        <dbReference type="SAM" id="Phobius"/>
    </source>
</evidence>
<feature type="transmembrane region" description="Helical" evidence="1">
    <location>
        <begin position="61"/>
        <end position="87"/>
    </location>
</feature>
<gene>
    <name evidence="2" type="ORF">RWE15_16350</name>
</gene>
<keyword evidence="3" id="KW-1185">Reference proteome</keyword>
<feature type="transmembrane region" description="Helical" evidence="1">
    <location>
        <begin position="108"/>
        <end position="126"/>
    </location>
</feature>
<keyword evidence="1" id="KW-1133">Transmembrane helix</keyword>
<keyword evidence="1" id="KW-0812">Transmembrane</keyword>
<sequence length="435" mass="50905">MESEKLWLKLRSSFWFLPAIYGLIAIGLVFAVHHLDSWLIHQHKVQLPQVLLTSSDVAKELYSALVTAILTMTTISISVIMAVLTTYSSQFSPRTLQDFMRSSSTHHVLGFYSFGFIFALLHLILVDKNSLVIGPIIMGLIAIMILGFFIYFIHYSARWVQVNHLIAKIRMDGSRVIQNTYKPREYLEYSNWNEEEVNKIKRKCTAMIHAKNPGYIQTIDFKNLVAWSRQHNASLILNVQVGDYVLEDYPLLHITVSEDQKHTKELHEYVIIDSERTDILDIEFSLQKLVDIALRAISPAINDPHTAINCINRIGELLHETGKNYRETYYFADKEKQLRVIHHPKKFEDYLYKSFYQIRHYGKDDISVIYGIMEVLYKLSVVSNKTIKQKLWEFHYYITDVIEWDFLSELDRQHMQWICDAFKACHREEDSLSLS</sequence>
<feature type="transmembrane region" description="Helical" evidence="1">
    <location>
        <begin position="132"/>
        <end position="153"/>
    </location>
</feature>
<name>A0ABU5C8Z1_9BACI</name>
<keyword evidence="1" id="KW-0472">Membrane</keyword>
<protein>
    <submittedName>
        <fullName evidence="2">DUF2254 domain-containing protein</fullName>
    </submittedName>
</protein>
<evidence type="ECO:0000313" key="2">
    <source>
        <dbReference type="EMBL" id="MDY0395700.1"/>
    </source>
</evidence>
<reference evidence="2 3" key="1">
    <citation type="submission" date="2023-10" db="EMBL/GenBank/DDBJ databases">
        <title>Virgibacillus halophilus 5B73C genome.</title>
        <authorList>
            <person name="Miliotis G."/>
            <person name="Sengupta P."/>
            <person name="Hameed A."/>
            <person name="Chuvochina M."/>
            <person name="Mcdonagh F."/>
            <person name="Simpson A.C."/>
            <person name="Singh N.K."/>
            <person name="Rekha P.D."/>
            <person name="Raman K."/>
            <person name="Hugenholtz P."/>
            <person name="Venkateswaran K."/>
        </authorList>
    </citation>
    <scope>NUCLEOTIDE SEQUENCE [LARGE SCALE GENOMIC DNA]</scope>
    <source>
        <strain evidence="2 3">5B73C</strain>
    </source>
</reference>
<dbReference type="RefSeq" id="WP_390358003.1">
    <property type="nucleotide sequence ID" value="NZ_JBHUIZ010000018.1"/>
</dbReference>
<evidence type="ECO:0000313" key="3">
    <source>
        <dbReference type="Proteomes" id="UP001281447"/>
    </source>
</evidence>
<dbReference type="Pfam" id="PF10011">
    <property type="entry name" value="DUF2254"/>
    <property type="match status" value="1"/>
</dbReference>
<dbReference type="InterPro" id="IPR018723">
    <property type="entry name" value="DUF2254_membrane"/>
</dbReference>
<accession>A0ABU5C8Z1</accession>